<evidence type="ECO:0000313" key="2">
    <source>
        <dbReference type="Proteomes" id="UP000631114"/>
    </source>
</evidence>
<sequence>MFGPVGLQALYPPNPNTQPIFIPQVHQRTMYPPHGSFHQPVPYVPHHTQQASTASEFQVKQNHESYGAPITWDRCQNDVVQGSEGQRMHVVGQEGQLAVVNQSEERVVDNRLEQSIITQPPENYMTNSEHVAPAKDVTLSG</sequence>
<dbReference type="AlphaFoldDB" id="A0A835IAB3"/>
<dbReference type="OrthoDB" id="434647at2759"/>
<protein>
    <submittedName>
        <fullName evidence="1">Uncharacterized protein</fullName>
    </submittedName>
</protein>
<proteinExistence type="predicted"/>
<evidence type="ECO:0000313" key="1">
    <source>
        <dbReference type="EMBL" id="KAF9613097.1"/>
    </source>
</evidence>
<dbReference type="EMBL" id="JADFTS010000003">
    <property type="protein sequence ID" value="KAF9613097.1"/>
    <property type="molecule type" value="Genomic_DNA"/>
</dbReference>
<comment type="caution">
    <text evidence="1">The sequence shown here is derived from an EMBL/GenBank/DDBJ whole genome shotgun (WGS) entry which is preliminary data.</text>
</comment>
<gene>
    <name evidence="1" type="ORF">IFM89_005576</name>
</gene>
<dbReference type="Proteomes" id="UP000631114">
    <property type="component" value="Unassembled WGS sequence"/>
</dbReference>
<organism evidence="1 2">
    <name type="scientific">Coptis chinensis</name>
    <dbReference type="NCBI Taxonomy" id="261450"/>
    <lineage>
        <taxon>Eukaryota</taxon>
        <taxon>Viridiplantae</taxon>
        <taxon>Streptophyta</taxon>
        <taxon>Embryophyta</taxon>
        <taxon>Tracheophyta</taxon>
        <taxon>Spermatophyta</taxon>
        <taxon>Magnoliopsida</taxon>
        <taxon>Ranunculales</taxon>
        <taxon>Ranunculaceae</taxon>
        <taxon>Coptidoideae</taxon>
        <taxon>Coptis</taxon>
    </lineage>
</organism>
<name>A0A835IAB3_9MAGN</name>
<reference evidence="1 2" key="1">
    <citation type="submission" date="2020-10" db="EMBL/GenBank/DDBJ databases">
        <title>The Coptis chinensis genome and diversification of protoberbering-type alkaloids.</title>
        <authorList>
            <person name="Wang B."/>
            <person name="Shu S."/>
            <person name="Song C."/>
            <person name="Liu Y."/>
        </authorList>
    </citation>
    <scope>NUCLEOTIDE SEQUENCE [LARGE SCALE GENOMIC DNA]</scope>
    <source>
        <strain evidence="1">HL-2020</strain>
        <tissue evidence="1">Leaf</tissue>
    </source>
</reference>
<keyword evidence="2" id="KW-1185">Reference proteome</keyword>
<accession>A0A835IAB3</accession>